<comment type="caution">
    <text evidence="1">The sequence shown here is derived from an EMBL/GenBank/DDBJ whole genome shotgun (WGS) entry which is preliminary data.</text>
</comment>
<evidence type="ECO:0000313" key="1">
    <source>
        <dbReference type="EMBL" id="KAK3724377.1"/>
    </source>
</evidence>
<protein>
    <submittedName>
        <fullName evidence="1">Killer toxin resistant protein</fullName>
    </submittedName>
</protein>
<organism evidence="1 2">
    <name type="scientific">Vermiconidia calcicola</name>
    <dbReference type="NCBI Taxonomy" id="1690605"/>
    <lineage>
        <taxon>Eukaryota</taxon>
        <taxon>Fungi</taxon>
        <taxon>Dikarya</taxon>
        <taxon>Ascomycota</taxon>
        <taxon>Pezizomycotina</taxon>
        <taxon>Dothideomycetes</taxon>
        <taxon>Dothideomycetidae</taxon>
        <taxon>Mycosphaerellales</taxon>
        <taxon>Extremaceae</taxon>
        <taxon>Vermiconidia</taxon>
    </lineage>
</organism>
<gene>
    <name evidence="1" type="primary">KRE5_1</name>
    <name evidence="1" type="ORF">LTR37_001001</name>
</gene>
<evidence type="ECO:0000313" key="2">
    <source>
        <dbReference type="Proteomes" id="UP001281147"/>
    </source>
</evidence>
<keyword evidence="2" id="KW-1185">Reference proteome</keyword>
<dbReference type="Proteomes" id="UP001281147">
    <property type="component" value="Unassembled WGS sequence"/>
</dbReference>
<sequence length="1560" mass="175305">MILRASGLALRAGLLSSLILGTYGVPSVNVQLRTSFGAPPFLIELLETAAEENATSYFPLLDRIADGYFDSASTDQELYTKFRAVLEQDGHLSQAEDLSSFDFAVSIHSVAPRIEAHYQYYNASVKPSIGQDEGNECDSWVHVPFSGQRYCSPYLVADNAQPLGKAGEPLHQLPFDRVLGEISSERPSVLYGDLMSESFRKFHKTVSRTAKDGKTSYRVRYKPGLSSVAQPLAVSGYGVELALKRTDYIVIDDRQEGEEGEEGADGKTQATKATLSEEEVSDLRPLSSSELLRLGMKAASFVMASDSPFYTLARLSQDFPKHSSAIAAVNVSSDFVQEHIANRDVILPAGYNLLWINGVQIMPRDIDAYSLLEHLRRERKMVNGVRELGLSGPEAIDLLSHEAITASQVDQDIQRYDWRDDSEGGNVIMWMNDIEKDNRYAEWPSSISALMQRTYPGQLPPVRRDIHNLVVPVDFSNYADVLLVVQNLQSFVKRKLPIRFGLVPIIKSPSGVEQAKTLYHLLEAYGLAAALDYLERSVEGSGRKMDSPQEQYFSKAIEGRKLRRDRTVAPLQDVLADDGLQNRLESATTYLRRLGLTESTPSILMNGIPIQRIEEWLQLMSNRLTMDHRMMQQAIFEESITEEDYLPDLFLAQASLRRAPIIVPEDDKDIRHLDLGDLPEFAQLPTVPADRDTIERELAHLTVIADFRTLGAFEQIMEAWLFQKQHDNVELAFLYHPSETNTERQLATNYDPSSGEDFVRSLLDSCDTLVTEDRLASEELQTREDLTLAQRQSIYKAMFEAGSTKSNAEQGEQVRESRAAFQAITRSIGLQPGQKAVVLNGRIVGPVEDSTLLEKEDLEVLYSYERKKRLLPASLAIQALSLGDKASTPLAFARISNLIALSQVSDMPEGIFEAAPTIRSSVFKKWESEHTAIEVGDASTFNIHIVASIDPASETAQRWIPIIKTLTELDGVYTCLYLNPRERLQELPIKRFYRHVLESKPNFSEDGSLRSLGVQFAGLPADALLNMGMDLPPSWLVAPKETVHDLDNIKMSAVRSGTDIEAIYELEHILIEGHSRDVTLGPPPRGAQLVLSTDLDPHIADTIIMANLGYFQFKGNPGVYNLALQKGRSEETFNIDSAGTMGYSPQPGDNGTEIALMSFRGATLFPRLSRKPGMEDEDVLEPSKSALENLAEGADKILAQAGLRGTQASKYFSKAAKFGRGLFSSISKPTNTGTEAQADINIFSVASGHLYERMLNIMMVSVMKHTKHTVKFWFIEQFLSPSFKDFLPVMAEEYGFRYEMVAYKWPHWLRAQKEKQREIWGYKILFLDVLFPLDLDKVIFVDADQIVRTDMYELVQHDLKGAPYGFTPMCDSRTEMEGFRFWKQGYWKNFLRGLPYHISALYVVDLKKFRQIAAGDRLRGQYQQLSADPASLSNLDQDLPNHMQMVLPIHSLPQEWLWCETWCSDESLKDAKTIDLCNNPQTKEPKLERARRQVPEWTVYDDEIAGVAKRHKAESGEGRPVAGDAADAGVQGEEESIQERLQREDAERERKQKGHLIDEL</sequence>
<name>A0ACC3NWE0_9PEZI</name>
<accession>A0ACC3NWE0</accession>
<reference evidence="1" key="1">
    <citation type="submission" date="2023-07" db="EMBL/GenBank/DDBJ databases">
        <title>Black Yeasts Isolated from many extreme environments.</title>
        <authorList>
            <person name="Coleine C."/>
            <person name="Stajich J.E."/>
            <person name="Selbmann L."/>
        </authorList>
    </citation>
    <scope>NUCLEOTIDE SEQUENCE</scope>
    <source>
        <strain evidence="1">CCFEE 5714</strain>
    </source>
</reference>
<proteinExistence type="predicted"/>
<dbReference type="EMBL" id="JAUTXU010000005">
    <property type="protein sequence ID" value="KAK3724377.1"/>
    <property type="molecule type" value="Genomic_DNA"/>
</dbReference>